<dbReference type="EMBL" id="CP040078">
    <property type="protein sequence ID" value="QCP53037.1"/>
    <property type="molecule type" value="Genomic_DNA"/>
</dbReference>
<evidence type="ECO:0000313" key="2">
    <source>
        <dbReference type="Proteomes" id="UP000298656"/>
    </source>
</evidence>
<protein>
    <submittedName>
        <fullName evidence="1">Uncharacterized protein</fullName>
    </submittedName>
</protein>
<evidence type="ECO:0000313" key="1">
    <source>
        <dbReference type="EMBL" id="QCP53037.1"/>
    </source>
</evidence>
<sequence>MSAQFYDEGVLRQTAINLFYGWGYNFYRTENQLRADDQLVRSKAAWLIGMARSSVERAEADYRREFIPAPSREKPFPDPSVLAAAQNLERLAGRIGMVGGRLQSQPVPENDRMTQRYRQEAETLKALIRCDERLVGQCSLLHAMLDTRGGVWMLEHSMELEEGLTAIQETLRKREAVLLDRMA</sequence>
<proteinExistence type="predicted"/>
<accession>A0A4P8IXE7</accession>
<name>A0A4P8IXE7_9BURK</name>
<dbReference type="AlphaFoldDB" id="A0A4P8IXE7"/>
<organism evidence="1 2">
    <name type="scientific">Trinickia violacea</name>
    <dbReference type="NCBI Taxonomy" id="2571746"/>
    <lineage>
        <taxon>Bacteria</taxon>
        <taxon>Pseudomonadati</taxon>
        <taxon>Pseudomonadota</taxon>
        <taxon>Betaproteobacteria</taxon>
        <taxon>Burkholderiales</taxon>
        <taxon>Burkholderiaceae</taxon>
        <taxon>Trinickia</taxon>
    </lineage>
</organism>
<dbReference type="KEGG" id="tvl:FAZ95_28480"/>
<dbReference type="OrthoDB" id="118586at2"/>
<dbReference type="Proteomes" id="UP000298656">
    <property type="component" value="Chromosome 2"/>
</dbReference>
<keyword evidence="2" id="KW-1185">Reference proteome</keyword>
<gene>
    <name evidence="1" type="ORF">FAZ95_28480</name>
</gene>
<dbReference type="RefSeq" id="WP_137335808.1">
    <property type="nucleotide sequence ID" value="NZ_CP040078.1"/>
</dbReference>
<reference evidence="1 2" key="1">
    <citation type="submission" date="2019-05" db="EMBL/GenBank/DDBJ databases">
        <title>Burkholderia sp. DHOD12, isolated from subtropical forest soil.</title>
        <authorList>
            <person name="Gao Z.-H."/>
            <person name="Qiu L.-H."/>
        </authorList>
    </citation>
    <scope>NUCLEOTIDE SEQUENCE [LARGE SCALE GENOMIC DNA]</scope>
    <source>
        <strain evidence="1 2">DHOD12</strain>
    </source>
</reference>